<dbReference type="Gene3D" id="3.30.390.30">
    <property type="match status" value="1"/>
</dbReference>
<evidence type="ECO:0000256" key="5">
    <source>
        <dbReference type="PIRSR" id="PIRSR000350-3"/>
    </source>
</evidence>
<accession>A0A4P7C316</accession>
<dbReference type="InterPro" id="IPR023753">
    <property type="entry name" value="FAD/NAD-binding_dom"/>
</dbReference>
<dbReference type="PIRSF" id="PIRSF000350">
    <property type="entry name" value="Mercury_reductase_MerA"/>
    <property type="match status" value="1"/>
</dbReference>
<organism evidence="9 10">
    <name type="scientific">Nitrosococcus wardiae</name>
    <dbReference type="NCBI Taxonomy" id="1814290"/>
    <lineage>
        <taxon>Bacteria</taxon>
        <taxon>Pseudomonadati</taxon>
        <taxon>Pseudomonadota</taxon>
        <taxon>Gammaproteobacteria</taxon>
        <taxon>Chromatiales</taxon>
        <taxon>Chromatiaceae</taxon>
        <taxon>Nitrosococcus</taxon>
    </lineage>
</organism>
<evidence type="ECO:0000259" key="7">
    <source>
        <dbReference type="Pfam" id="PF02852"/>
    </source>
</evidence>
<feature type="active site" description="Proton acceptor" evidence="4">
    <location>
        <position position="444"/>
    </location>
</feature>
<dbReference type="PRINTS" id="PR00368">
    <property type="entry name" value="FADPNR"/>
</dbReference>
<evidence type="ECO:0000256" key="2">
    <source>
        <dbReference type="ARBA" id="ARBA00022630"/>
    </source>
</evidence>
<evidence type="ECO:0000313" key="9">
    <source>
        <dbReference type="EMBL" id="QBQ55276.1"/>
    </source>
</evidence>
<dbReference type="Pfam" id="PF07992">
    <property type="entry name" value="Pyr_redox_2"/>
    <property type="match status" value="1"/>
</dbReference>
<feature type="binding site" evidence="5">
    <location>
        <position position="308"/>
    </location>
    <ligand>
        <name>FAD</name>
        <dbReference type="ChEBI" id="CHEBI:57692"/>
    </ligand>
</feature>
<dbReference type="PANTHER" id="PTHR43014:SF4">
    <property type="entry name" value="PYRIDINE NUCLEOTIDE-DISULFIDE OXIDOREDUCTASE RCLA-RELATED"/>
    <property type="match status" value="1"/>
</dbReference>
<evidence type="ECO:0000256" key="1">
    <source>
        <dbReference type="ARBA" id="ARBA00007532"/>
    </source>
</evidence>
<keyword evidence="5" id="KW-0547">Nucleotide-binding</keyword>
<proteinExistence type="inferred from homology"/>
<evidence type="ECO:0000256" key="3">
    <source>
        <dbReference type="ARBA" id="ARBA00022827"/>
    </source>
</evidence>
<feature type="binding site" evidence="5">
    <location>
        <begin position="178"/>
        <end position="185"/>
    </location>
    <ligand>
        <name>NAD(+)</name>
        <dbReference type="ChEBI" id="CHEBI:57540"/>
    </ligand>
</feature>
<feature type="binding site" evidence="5">
    <location>
        <position position="59"/>
    </location>
    <ligand>
        <name>FAD</name>
        <dbReference type="ChEBI" id="CHEBI:57692"/>
    </ligand>
</feature>
<evidence type="ECO:0000259" key="8">
    <source>
        <dbReference type="Pfam" id="PF07992"/>
    </source>
</evidence>
<evidence type="ECO:0000256" key="4">
    <source>
        <dbReference type="PIRSR" id="PIRSR000350-2"/>
    </source>
</evidence>
<dbReference type="Proteomes" id="UP000294325">
    <property type="component" value="Chromosome"/>
</dbReference>
<dbReference type="KEGG" id="nwr:E3U44_12715"/>
<feature type="disulfide bond" description="Redox-active" evidence="6">
    <location>
        <begin position="50"/>
        <end position="55"/>
    </location>
</feature>
<protein>
    <submittedName>
        <fullName evidence="9">NAD(P)/FAD-dependent oxidoreductase</fullName>
    </submittedName>
</protein>
<dbReference type="Gene3D" id="3.50.50.60">
    <property type="entry name" value="FAD/NAD(P)-binding domain"/>
    <property type="match status" value="2"/>
</dbReference>
<dbReference type="InterPro" id="IPR016156">
    <property type="entry name" value="FAD/NAD-linked_Rdtase_dimer_sf"/>
</dbReference>
<keyword evidence="5" id="KW-0520">NAD</keyword>
<feature type="domain" description="Pyridine nucleotide-disulphide oxidoreductase dimerisation" evidence="7">
    <location>
        <begin position="347"/>
        <end position="452"/>
    </location>
</feature>
<dbReference type="InterPro" id="IPR036188">
    <property type="entry name" value="FAD/NAD-bd_sf"/>
</dbReference>
<keyword evidence="3 5" id="KW-0274">FAD</keyword>
<dbReference type="PRINTS" id="PR00411">
    <property type="entry name" value="PNDRDTASEI"/>
</dbReference>
<dbReference type="AlphaFoldDB" id="A0A4P7C316"/>
<dbReference type="Pfam" id="PF02852">
    <property type="entry name" value="Pyr_redox_dim"/>
    <property type="match status" value="1"/>
</dbReference>
<dbReference type="SUPFAM" id="SSF55424">
    <property type="entry name" value="FAD/NAD-linked reductases, dimerisation (C-terminal) domain"/>
    <property type="match status" value="1"/>
</dbReference>
<dbReference type="RefSeq" id="WP_134358539.1">
    <property type="nucleotide sequence ID" value="NZ_CP038033.1"/>
</dbReference>
<feature type="binding site" evidence="5">
    <location>
        <position position="268"/>
    </location>
    <ligand>
        <name>NAD(+)</name>
        <dbReference type="ChEBI" id="CHEBI:57540"/>
    </ligand>
</feature>
<gene>
    <name evidence="9" type="ORF">E3U44_12715</name>
</gene>
<dbReference type="InterPro" id="IPR004099">
    <property type="entry name" value="Pyr_nucl-diS_OxRdtase_dimer"/>
</dbReference>
<name>A0A4P7C316_9GAMM</name>
<keyword evidence="2" id="KW-0285">Flavoprotein</keyword>
<evidence type="ECO:0000313" key="10">
    <source>
        <dbReference type="Proteomes" id="UP000294325"/>
    </source>
</evidence>
<comment type="similarity">
    <text evidence="1">Belongs to the class-I pyridine nucleotide-disulfide oxidoreductase family.</text>
</comment>
<dbReference type="PANTHER" id="PTHR43014">
    <property type="entry name" value="MERCURIC REDUCTASE"/>
    <property type="match status" value="1"/>
</dbReference>
<sequence length="469" mass="50713">MPPVSVSTKDRFDVLVLGGGTAGTNAAQAACEAGASRVGMIYTPDMFNTCVQEGCMPSKSVLASSAQGHLFSEAIYRKDVHLTRLARALKGKMQQAPYTLIKGSARFLPGPEGVEVTHKGKVRHLCARNYVVATGAHAWVPPIEGLERLPSGRVLVSDDIVGTETLLGEAPKRLLVLGGGPIGLELATFFARVGTEVLVIDINGLLEPFDPEFGQARLRALQATPHMDGLVPGELQSVTDTANGVLCRIAHKDTLLERYADRLLIATGRKPNIETLALENAHVRVENSTIWHDEHLQTSNPQIYVAGDVVHHHQILHYAAEMGRVAGINAARSEPAMAMDYQKNTLAVTFDEYPSALIGLTEKEAKTQGYDVISATQDLSSLGVGILEDLPWGLWKLVADRAKGRVLGSQILGPSSAPELIQLLAPILYYRGTLQDIVHMTWYHPTYAELLRSLARKLCSETGIECPGA</sequence>
<dbReference type="EMBL" id="CP038033">
    <property type="protein sequence ID" value="QBQ55276.1"/>
    <property type="molecule type" value="Genomic_DNA"/>
</dbReference>
<comment type="cofactor">
    <cofactor evidence="5">
        <name>FAD</name>
        <dbReference type="ChEBI" id="CHEBI:57692"/>
    </cofactor>
    <text evidence="5">Binds 1 FAD per subunit.</text>
</comment>
<feature type="domain" description="FAD/NAD(P)-binding" evidence="8">
    <location>
        <begin position="12"/>
        <end position="323"/>
    </location>
</feature>
<keyword evidence="10" id="KW-1185">Reference proteome</keyword>
<evidence type="ECO:0000256" key="6">
    <source>
        <dbReference type="PIRSR" id="PIRSR000350-4"/>
    </source>
</evidence>
<dbReference type="GO" id="GO:0003955">
    <property type="term" value="F:NAD(P)H dehydrogenase (quinone) activity"/>
    <property type="evidence" value="ECO:0007669"/>
    <property type="project" value="TreeGrafter"/>
</dbReference>
<dbReference type="OrthoDB" id="9800167at2"/>
<dbReference type="GO" id="GO:0050660">
    <property type="term" value="F:flavin adenine dinucleotide binding"/>
    <property type="evidence" value="ECO:0007669"/>
    <property type="project" value="TreeGrafter"/>
</dbReference>
<dbReference type="SUPFAM" id="SSF51905">
    <property type="entry name" value="FAD/NAD(P)-binding domain"/>
    <property type="match status" value="1"/>
</dbReference>
<dbReference type="InterPro" id="IPR001100">
    <property type="entry name" value="Pyr_nuc-diS_OxRdtase"/>
</dbReference>
<reference evidence="9 10" key="1">
    <citation type="submission" date="2019-03" db="EMBL/GenBank/DDBJ databases">
        <title>The genome sequence of Nitrosococcus wardiae strain D1FHST reveals the archetypal metabolic capacity of ammonia-oxidizing Gammaproteobacteria.</title>
        <authorList>
            <person name="Wang L."/>
            <person name="Lim C.K."/>
            <person name="Hanson T.E."/>
            <person name="Dang H."/>
            <person name="Klotz M.G."/>
        </authorList>
    </citation>
    <scope>NUCLEOTIDE SEQUENCE [LARGE SCALE GENOMIC DNA]</scope>
    <source>
        <strain evidence="9 10">D1FHS</strain>
    </source>
</reference>